<gene>
    <name evidence="2" type="ORF">QTJ16_005798</name>
</gene>
<dbReference type="EMBL" id="JAUBYV010000009">
    <property type="protein sequence ID" value="KAK2624605.1"/>
    <property type="molecule type" value="Genomic_DNA"/>
</dbReference>
<evidence type="ECO:0000256" key="1">
    <source>
        <dbReference type="SAM" id="MobiDB-lite"/>
    </source>
</evidence>
<name>A0AAD9SXQ8_9HELO</name>
<dbReference type="AlphaFoldDB" id="A0AAD9SXQ8"/>
<comment type="caution">
    <text evidence="2">The sequence shown here is derived from an EMBL/GenBank/DDBJ whole genome shotgun (WGS) entry which is preliminary data.</text>
</comment>
<protein>
    <submittedName>
        <fullName evidence="2">Uncharacterized protein</fullName>
    </submittedName>
</protein>
<sequence>MPPAQSQDHEWTGFELQTMLSLIARGVHLEQHPNKRTDAPSQARKNAQEIFYTALNTALHGKDFTQDINKREVTRMLDQVLEERKHVVGKGGLAERQTSGRITRTLTSAWKRPTKSIDFDGSLGEWEQGRKERVLHGCRDQRGSKKAPLDSGIGIAARPIDSGQKNAIWAAAENAKRPNMGHYEVGFAEMKNPSDHANFNNSAVLTKSNPKKTNNTSDYALDIFTAKDGYSSGTTVTPSKQKRAGRRTRVLSSPRVLPAVYACSSESEGGQTPTSTILSHENSNSVSCTGGPVESYHSPTGTSTSNFYKPSTLKNQEATQDRRSINVSCNSTCGGISPSGLSDFASIMDVSSDVQTPVASSLLGPRFKSSELSPMAAFNASYEKQLASGAQNNMIGTGLYSPGSDIGMNKNHARNLVIDNTRAELEADSATGLQPADEYE</sequence>
<feature type="compositionally biased region" description="Polar residues" evidence="1">
    <location>
        <begin position="264"/>
        <end position="288"/>
    </location>
</feature>
<keyword evidence="3" id="KW-1185">Reference proteome</keyword>
<proteinExistence type="predicted"/>
<organism evidence="2 3">
    <name type="scientific">Diplocarpon rosae</name>
    <dbReference type="NCBI Taxonomy" id="946125"/>
    <lineage>
        <taxon>Eukaryota</taxon>
        <taxon>Fungi</taxon>
        <taxon>Dikarya</taxon>
        <taxon>Ascomycota</taxon>
        <taxon>Pezizomycotina</taxon>
        <taxon>Leotiomycetes</taxon>
        <taxon>Helotiales</taxon>
        <taxon>Drepanopezizaceae</taxon>
        <taxon>Diplocarpon</taxon>
    </lineage>
</organism>
<evidence type="ECO:0000313" key="3">
    <source>
        <dbReference type="Proteomes" id="UP001285354"/>
    </source>
</evidence>
<evidence type="ECO:0000313" key="2">
    <source>
        <dbReference type="EMBL" id="KAK2624605.1"/>
    </source>
</evidence>
<dbReference type="Proteomes" id="UP001285354">
    <property type="component" value="Unassembled WGS sequence"/>
</dbReference>
<feature type="region of interest" description="Disordered" evidence="1">
    <location>
        <begin position="263"/>
        <end position="310"/>
    </location>
</feature>
<feature type="compositionally biased region" description="Polar residues" evidence="1">
    <location>
        <begin position="297"/>
        <end position="310"/>
    </location>
</feature>
<accession>A0AAD9SXQ8</accession>
<reference evidence="2" key="1">
    <citation type="submission" date="2023-06" db="EMBL/GenBank/DDBJ databases">
        <title>Draft genome of Marssonina rosae.</title>
        <authorList>
            <person name="Cheng Q."/>
        </authorList>
    </citation>
    <scope>NUCLEOTIDE SEQUENCE</scope>
    <source>
        <strain evidence="2">R4</strain>
    </source>
</reference>